<dbReference type="PRINTS" id="PR00723">
    <property type="entry name" value="SUBTILISIN"/>
</dbReference>
<dbReference type="PANTHER" id="PTHR43806:SF11">
    <property type="entry name" value="CEREVISIN-RELATED"/>
    <property type="match status" value="1"/>
</dbReference>
<dbReference type="InterPro" id="IPR023827">
    <property type="entry name" value="Peptidase_S8_Asp-AS"/>
</dbReference>
<keyword evidence="5 6" id="KW-0720">Serine protease</keyword>
<dbReference type="InterPro" id="IPR000209">
    <property type="entry name" value="Peptidase_S8/S53_dom"/>
</dbReference>
<dbReference type="NCBIfam" id="TIGR02601">
    <property type="entry name" value="autotrns_rpt"/>
    <property type="match status" value="1"/>
</dbReference>
<dbReference type="AlphaFoldDB" id="A0A318FWT2"/>
<dbReference type="SUPFAM" id="SSF103515">
    <property type="entry name" value="Autotransporter"/>
    <property type="match status" value="1"/>
</dbReference>
<comment type="similarity">
    <text evidence="1 6">Belongs to the peptidase S8 family.</text>
</comment>
<dbReference type="Gene3D" id="3.40.50.200">
    <property type="entry name" value="Peptidase S8/S53 domain"/>
    <property type="match status" value="1"/>
</dbReference>
<dbReference type="NCBIfam" id="TIGR01414">
    <property type="entry name" value="autotrans_barl"/>
    <property type="match status" value="1"/>
</dbReference>
<evidence type="ECO:0000256" key="4">
    <source>
        <dbReference type="ARBA" id="ARBA00022801"/>
    </source>
</evidence>
<evidence type="ECO:0000256" key="5">
    <source>
        <dbReference type="ARBA" id="ARBA00022825"/>
    </source>
</evidence>
<evidence type="ECO:0000313" key="8">
    <source>
        <dbReference type="EMBL" id="PXW46981.1"/>
    </source>
</evidence>
<dbReference type="PROSITE" id="PS51892">
    <property type="entry name" value="SUBTILASE"/>
    <property type="match status" value="1"/>
</dbReference>
<dbReference type="InterPro" id="IPR034061">
    <property type="entry name" value="Peptidases_S8_Autotransporter"/>
</dbReference>
<keyword evidence="4 6" id="KW-0378">Hydrolase</keyword>
<dbReference type="GO" id="GO:0019867">
    <property type="term" value="C:outer membrane"/>
    <property type="evidence" value="ECO:0007669"/>
    <property type="project" value="InterPro"/>
</dbReference>
<accession>A0A318FWT2</accession>
<dbReference type="InterPro" id="IPR036852">
    <property type="entry name" value="Peptidase_S8/S53_dom_sf"/>
</dbReference>
<feature type="active site" description="Charge relay system" evidence="6">
    <location>
        <position position="238"/>
    </location>
</feature>
<keyword evidence="3" id="KW-0732">Signal</keyword>
<dbReference type="Pfam" id="PF00082">
    <property type="entry name" value="Peptidase_S8"/>
    <property type="match status" value="1"/>
</dbReference>
<dbReference type="InterPro" id="IPR005546">
    <property type="entry name" value="Autotransporte_beta"/>
</dbReference>
<dbReference type="GO" id="GO:0004252">
    <property type="term" value="F:serine-type endopeptidase activity"/>
    <property type="evidence" value="ECO:0007669"/>
    <property type="project" value="UniProtKB-UniRule"/>
</dbReference>
<dbReference type="InterPro" id="IPR006315">
    <property type="entry name" value="OM_autotransptr_brl_dom"/>
</dbReference>
<dbReference type="Pfam" id="PF12951">
    <property type="entry name" value="PATR"/>
    <property type="match status" value="1"/>
</dbReference>
<dbReference type="InterPro" id="IPR036709">
    <property type="entry name" value="Autotransporte_beta_dom_sf"/>
</dbReference>
<dbReference type="InterPro" id="IPR050131">
    <property type="entry name" value="Peptidase_S8_subtilisin-like"/>
</dbReference>
<evidence type="ECO:0000256" key="6">
    <source>
        <dbReference type="PROSITE-ProRule" id="PRU01240"/>
    </source>
</evidence>
<dbReference type="Pfam" id="PF03797">
    <property type="entry name" value="Autotransporter"/>
    <property type="match status" value="1"/>
</dbReference>
<dbReference type="SMART" id="SM00869">
    <property type="entry name" value="Autotransporter"/>
    <property type="match status" value="1"/>
</dbReference>
<dbReference type="SUPFAM" id="SSF52743">
    <property type="entry name" value="Subtilisin-like"/>
    <property type="match status" value="1"/>
</dbReference>
<dbReference type="PANTHER" id="PTHR43806">
    <property type="entry name" value="PEPTIDASE S8"/>
    <property type="match status" value="1"/>
</dbReference>
<dbReference type="EMBL" id="QJJG01000004">
    <property type="protein sequence ID" value="PXW46981.1"/>
    <property type="molecule type" value="Genomic_DNA"/>
</dbReference>
<feature type="active site" description="Charge relay system" evidence="6">
    <location>
        <position position="517"/>
    </location>
</feature>
<keyword evidence="2 6" id="KW-0645">Protease</keyword>
<evidence type="ECO:0000256" key="1">
    <source>
        <dbReference type="ARBA" id="ARBA00011073"/>
    </source>
</evidence>
<gene>
    <name evidence="8" type="ORF">DET57_10439</name>
</gene>
<dbReference type="InterPro" id="IPR015500">
    <property type="entry name" value="Peptidase_S8_subtilisin-rel"/>
</dbReference>
<protein>
    <submittedName>
        <fullName evidence="8">Subtilase-type serine protease</fullName>
    </submittedName>
</protein>
<dbReference type="InterPro" id="IPR013425">
    <property type="entry name" value="Autotrns_rpt"/>
</dbReference>
<sequence length="1259" mass="135486">MAMGCYSLLCGQYSPRRATGFLLVSASLLFSHNGVAGEISPYTPEVLRQAYLDSADALAQNDPDAFERLGMYFTVGLNQSADRFSQRANDFDSLLGRNYLLNPQNLAISALPGDLSQRTLNYDYEQGMFKNYLSYYLYVLTDYSAGNIRAVNALAAEIASRLPTAQITLYQEPGIAINVKAELNAGRDWNTIIRNWDQHAASWKTPEAQTNWGLEKTGAYYAYALGITGKGVNVGVLDSGILSTHNEFQGNNAEGNPRIQAVTASGVYYATHPAYSTEEDEHGVPIRIGEFQQGEAFTLSGVYDPAINDAHGTEMSGVLAASRDGTGMHGVAFNANLFVANTGGTDDNRFQGSRDLDYNAFKASFDALAAHNVILVNQSWGQNSRDAVENNYGNVNASDADNIVAIKAAFRPFWDSRQAGRKTWLDALAEAGREYNFVQVVSAGNNSVGAHSDTNANLPWFYPELESRWLNVSGLDQTHAQVYNQCGGAKWWCVMGASGMPSTLPTGGYTVNANGTSTSSPNISGSMALIAERFSYLSPTEIRNVLLTTSTLQLADNPEQLPGPGSEDGLRTYDYLQPVHNAPAGTPQVPNDFGWGIPDLKKAMQGPGQLLGSLTADLPAGLRDIWANDISDDAIRARRAENEAEQQAWLQTKRQNGWENGLPDDASADDKFEYEVGMNRQRAAQDLALDALSGKNYVGSLVKLGDGELVLSGNNTWQGSTWVRGGMLSVDGTLQHSAITVDASGVGTVSEITGVRTTSGGVLAGTGYLQQVTVNGGGTLSPGHSIGVMHTGDITFNPGSLYRVEVNASGQSDSIQSSGQARLNGGTVAVALENRPNLLSQQEVTTLLGQRYTILSATDGITGQFSTVIPQYLFLGTALAYDHDALSLTVGRNARTFASVATTHNTRGVALAAEALPTGHPVQESILQLSAPAEAQRAFRQLSGQIHADIAATLINDSRYLRDTLYDRLRQADDESVASDIKTASGSGSWAKLLGVWDHASADSNASAYHASTWGVLFGFDTPLSETARVGIAAGYTRTQLDGTDRASANSDNFPLALYGSQRVGNTTLRTGAAWTWHRIDTSRSVVYGMESGQQNARYNARTAQVFADVGYGLETAWLTLEPFANLSYISYQNQGFHERGNAAALYASRQNNEATLSTLGMRADKIWGLTKTVALKVGGELGWLHQYGSTEREMRLRFTQNGQGFDTRSAPASRDGATLRARAELNIGPNASVALGYSGLLSNNNQDNSVDARLSWRF</sequence>
<proteinExistence type="inferred from homology"/>
<comment type="caution">
    <text evidence="8">The sequence shown here is derived from an EMBL/GenBank/DDBJ whole genome shotgun (WGS) entry which is preliminary data.</text>
</comment>
<evidence type="ECO:0000256" key="3">
    <source>
        <dbReference type="ARBA" id="ARBA00022729"/>
    </source>
</evidence>
<feature type="domain" description="Autotransporter" evidence="7">
    <location>
        <begin position="982"/>
        <end position="1259"/>
    </location>
</feature>
<dbReference type="PROSITE" id="PS51208">
    <property type="entry name" value="AUTOTRANSPORTER"/>
    <property type="match status" value="1"/>
</dbReference>
<dbReference type="PROSITE" id="PS00136">
    <property type="entry name" value="SUBTILASE_ASP"/>
    <property type="match status" value="1"/>
</dbReference>
<dbReference type="GO" id="GO:0006508">
    <property type="term" value="P:proteolysis"/>
    <property type="evidence" value="ECO:0007669"/>
    <property type="project" value="UniProtKB-KW"/>
</dbReference>
<name>A0A318FWT2_KLEOX</name>
<dbReference type="PROSITE" id="PS00138">
    <property type="entry name" value="SUBTILASE_SER"/>
    <property type="match status" value="1"/>
</dbReference>
<dbReference type="RefSeq" id="WP_220022281.1">
    <property type="nucleotide sequence ID" value="NZ_QJJG01000004.1"/>
</dbReference>
<evidence type="ECO:0000256" key="2">
    <source>
        <dbReference type="ARBA" id="ARBA00022670"/>
    </source>
</evidence>
<reference evidence="8 9" key="1">
    <citation type="submission" date="2018-05" db="EMBL/GenBank/DDBJ databases">
        <title>Freshwater and sediment microbial communities from various areas in North America, analyzing microbe dynamics in response to fracking.</title>
        <authorList>
            <person name="Lamendella R."/>
        </authorList>
    </citation>
    <scope>NUCLEOTIDE SEQUENCE [LARGE SCALE GENOMIC DNA]</scope>
    <source>
        <strain evidence="8 9">67</strain>
    </source>
</reference>
<evidence type="ECO:0000313" key="9">
    <source>
        <dbReference type="Proteomes" id="UP000247485"/>
    </source>
</evidence>
<feature type="active site" description="Charge relay system" evidence="6">
    <location>
        <position position="311"/>
    </location>
</feature>
<evidence type="ECO:0000259" key="7">
    <source>
        <dbReference type="PROSITE" id="PS51208"/>
    </source>
</evidence>
<dbReference type="CDD" id="cd04848">
    <property type="entry name" value="Peptidases_S8_Autotransporter_serine_protease_like"/>
    <property type="match status" value="1"/>
</dbReference>
<dbReference type="InterPro" id="IPR023828">
    <property type="entry name" value="Peptidase_S8_Ser-AS"/>
</dbReference>
<dbReference type="Gene3D" id="2.40.128.130">
    <property type="entry name" value="Autotransporter beta-domain"/>
    <property type="match status" value="1"/>
</dbReference>
<organism evidence="8 9">
    <name type="scientific">Klebsiella oxytoca</name>
    <dbReference type="NCBI Taxonomy" id="571"/>
    <lineage>
        <taxon>Bacteria</taxon>
        <taxon>Pseudomonadati</taxon>
        <taxon>Pseudomonadota</taxon>
        <taxon>Gammaproteobacteria</taxon>
        <taxon>Enterobacterales</taxon>
        <taxon>Enterobacteriaceae</taxon>
        <taxon>Klebsiella/Raoultella group</taxon>
        <taxon>Klebsiella</taxon>
    </lineage>
</organism>
<dbReference type="Proteomes" id="UP000247485">
    <property type="component" value="Unassembled WGS sequence"/>
</dbReference>